<evidence type="ECO:0000313" key="3">
    <source>
        <dbReference type="Proteomes" id="UP001429357"/>
    </source>
</evidence>
<name>A0ABV0F1Q4_9ENTE</name>
<organism evidence="2 3">
    <name type="scientific">Enterococcus diestrammenae</name>
    <dbReference type="NCBI Taxonomy" id="1155073"/>
    <lineage>
        <taxon>Bacteria</taxon>
        <taxon>Bacillati</taxon>
        <taxon>Bacillota</taxon>
        <taxon>Bacilli</taxon>
        <taxon>Lactobacillales</taxon>
        <taxon>Enterococcaceae</taxon>
        <taxon>Enterococcus</taxon>
    </lineage>
</organism>
<gene>
    <name evidence="2" type="ORF">BAU18_001571</name>
</gene>
<evidence type="ECO:0000256" key="1">
    <source>
        <dbReference type="SAM" id="Phobius"/>
    </source>
</evidence>
<reference evidence="3" key="1">
    <citation type="submission" date="2016-06" db="EMBL/GenBank/DDBJ databases">
        <title>Four novel species of enterococci isolated from chicken manure.</title>
        <authorList>
            <person name="Van Tyne D."/>
        </authorList>
    </citation>
    <scope>NUCLEOTIDE SEQUENCE [LARGE SCALE GENOMIC DNA]</scope>
    <source>
        <strain evidence="3">JM9A</strain>
    </source>
</reference>
<reference evidence="2 3" key="2">
    <citation type="submission" date="2024-02" db="EMBL/GenBank/DDBJ databases">
        <title>The Genome Sequence of Enterococcus diestrammenae JM9A.</title>
        <authorList>
            <person name="Earl A."/>
            <person name="Manson A."/>
            <person name="Gilmore M."/>
            <person name="Sanders J."/>
            <person name="Shea T."/>
            <person name="Howe W."/>
            <person name="Livny J."/>
            <person name="Cuomo C."/>
            <person name="Neafsey D."/>
            <person name="Birren B."/>
        </authorList>
    </citation>
    <scope>NUCLEOTIDE SEQUENCE [LARGE SCALE GENOMIC DNA]</scope>
    <source>
        <strain evidence="2 3">JM9A</strain>
    </source>
</reference>
<keyword evidence="1" id="KW-0472">Membrane</keyword>
<proteinExistence type="predicted"/>
<evidence type="ECO:0000313" key="2">
    <source>
        <dbReference type="EMBL" id="MEO1781978.1"/>
    </source>
</evidence>
<feature type="transmembrane region" description="Helical" evidence="1">
    <location>
        <begin position="64"/>
        <end position="84"/>
    </location>
</feature>
<sequence>MENKLHLSAKEKIIFVVAMVGKVIATAMTIFCEAVALLINVVVRLFVFLIMLPIFLFKLACVIIVGYIGFMILLFLGHIFLGSLF</sequence>
<accession>A0ABV0F1Q4</accession>
<dbReference type="EMBL" id="MAEI02000001">
    <property type="protein sequence ID" value="MEO1781978.1"/>
    <property type="molecule type" value="Genomic_DNA"/>
</dbReference>
<dbReference type="RefSeq" id="WP_161869263.1">
    <property type="nucleotide sequence ID" value="NZ_MAEI02000001.1"/>
</dbReference>
<protein>
    <submittedName>
        <fullName evidence="2">Uncharacterized protein</fullName>
    </submittedName>
</protein>
<keyword evidence="3" id="KW-1185">Reference proteome</keyword>
<keyword evidence="1" id="KW-1133">Transmembrane helix</keyword>
<dbReference type="Proteomes" id="UP001429357">
    <property type="component" value="Unassembled WGS sequence"/>
</dbReference>
<keyword evidence="1" id="KW-0812">Transmembrane</keyword>
<comment type="caution">
    <text evidence="2">The sequence shown here is derived from an EMBL/GenBank/DDBJ whole genome shotgun (WGS) entry which is preliminary data.</text>
</comment>
<feature type="transmembrane region" description="Helical" evidence="1">
    <location>
        <begin position="12"/>
        <end position="31"/>
    </location>
</feature>
<feature type="transmembrane region" description="Helical" evidence="1">
    <location>
        <begin position="37"/>
        <end position="57"/>
    </location>
</feature>